<evidence type="ECO:0000313" key="2">
    <source>
        <dbReference type="EMBL" id="KAF2085832.1"/>
    </source>
</evidence>
<feature type="compositionally biased region" description="Low complexity" evidence="1">
    <location>
        <begin position="474"/>
        <end position="490"/>
    </location>
</feature>
<evidence type="ECO:0000256" key="1">
    <source>
        <dbReference type="SAM" id="MobiDB-lite"/>
    </source>
</evidence>
<organism evidence="2 3">
    <name type="scientific">Saccharata proteae CBS 121410</name>
    <dbReference type="NCBI Taxonomy" id="1314787"/>
    <lineage>
        <taxon>Eukaryota</taxon>
        <taxon>Fungi</taxon>
        <taxon>Dikarya</taxon>
        <taxon>Ascomycota</taxon>
        <taxon>Pezizomycotina</taxon>
        <taxon>Dothideomycetes</taxon>
        <taxon>Dothideomycetes incertae sedis</taxon>
        <taxon>Botryosphaeriales</taxon>
        <taxon>Saccharataceae</taxon>
        <taxon>Saccharata</taxon>
    </lineage>
</organism>
<feature type="compositionally biased region" description="Polar residues" evidence="1">
    <location>
        <begin position="312"/>
        <end position="323"/>
    </location>
</feature>
<proteinExistence type="predicted"/>
<dbReference type="PANTHER" id="PTHR42085:SF2">
    <property type="entry name" value="F-BOX DOMAIN-CONTAINING PROTEIN"/>
    <property type="match status" value="1"/>
</dbReference>
<dbReference type="AlphaFoldDB" id="A0A9P4LVC4"/>
<gene>
    <name evidence="2" type="ORF">K490DRAFT_67433</name>
</gene>
<comment type="caution">
    <text evidence="2">The sequence shown here is derived from an EMBL/GenBank/DDBJ whole genome shotgun (WGS) entry which is preliminary data.</text>
</comment>
<feature type="compositionally biased region" description="Polar residues" evidence="1">
    <location>
        <begin position="444"/>
        <end position="459"/>
    </location>
</feature>
<dbReference type="EMBL" id="ML978728">
    <property type="protein sequence ID" value="KAF2085832.1"/>
    <property type="molecule type" value="Genomic_DNA"/>
</dbReference>
<dbReference type="PANTHER" id="PTHR42085">
    <property type="entry name" value="F-BOX DOMAIN-CONTAINING PROTEIN"/>
    <property type="match status" value="1"/>
</dbReference>
<evidence type="ECO:0000313" key="3">
    <source>
        <dbReference type="Proteomes" id="UP000799776"/>
    </source>
</evidence>
<accession>A0A9P4LVC4</accession>
<protein>
    <submittedName>
        <fullName evidence="2">Uncharacterized protein</fullName>
    </submittedName>
</protein>
<reference evidence="2" key="1">
    <citation type="journal article" date="2020" name="Stud. Mycol.">
        <title>101 Dothideomycetes genomes: a test case for predicting lifestyles and emergence of pathogens.</title>
        <authorList>
            <person name="Haridas S."/>
            <person name="Albert R."/>
            <person name="Binder M."/>
            <person name="Bloem J."/>
            <person name="Labutti K."/>
            <person name="Salamov A."/>
            <person name="Andreopoulos B."/>
            <person name="Baker S."/>
            <person name="Barry K."/>
            <person name="Bills G."/>
            <person name="Bluhm B."/>
            <person name="Cannon C."/>
            <person name="Castanera R."/>
            <person name="Culley D."/>
            <person name="Daum C."/>
            <person name="Ezra D."/>
            <person name="Gonzalez J."/>
            <person name="Henrissat B."/>
            <person name="Kuo A."/>
            <person name="Liang C."/>
            <person name="Lipzen A."/>
            <person name="Lutzoni F."/>
            <person name="Magnuson J."/>
            <person name="Mondo S."/>
            <person name="Nolan M."/>
            <person name="Ohm R."/>
            <person name="Pangilinan J."/>
            <person name="Park H.-J."/>
            <person name="Ramirez L."/>
            <person name="Alfaro M."/>
            <person name="Sun H."/>
            <person name="Tritt A."/>
            <person name="Yoshinaga Y."/>
            <person name="Zwiers L.-H."/>
            <person name="Turgeon B."/>
            <person name="Goodwin S."/>
            <person name="Spatafora J."/>
            <person name="Crous P."/>
            <person name="Grigoriev I."/>
        </authorList>
    </citation>
    <scope>NUCLEOTIDE SEQUENCE</scope>
    <source>
        <strain evidence="2">CBS 121410</strain>
    </source>
</reference>
<dbReference type="InterPro" id="IPR038883">
    <property type="entry name" value="AN11006-like"/>
</dbReference>
<feature type="region of interest" description="Disordered" evidence="1">
    <location>
        <begin position="288"/>
        <end position="323"/>
    </location>
</feature>
<keyword evidence="3" id="KW-1185">Reference proteome</keyword>
<name>A0A9P4LVC4_9PEZI</name>
<dbReference type="OrthoDB" id="5272396at2759"/>
<sequence>MEDVASNPDPLEIPSFSVTEAQDAKEKRVTLIQDGLKVEIVRGTSGNVELVVNEGDNHFAQRQDLDPGRYSLMFVKRKQVRDIFPLMQLPGELRAMIYDLVIGSPQDTLYMTKDWPGHGQNAIAKYVESRILGWEHPWSPISNVLLVRNKQLRFEFASRLFRAQRFHFDDMNRTSRFLGQCGDFRAYISKLHIHWWRPGKDERAADDPEQLSRDIVACTGLKTLRIVFRARDSTVKTLRGFFKHFPELELLLQVRGLEQLDMIRKNCRRAEWPVPPSILDHFKAAMFQPKPEESRSQKSLIAPQHSQEKKLISQSPSRQGQTGEIHNTAASMPAPTVLPMMPSHQLDVDHQLQAHSQAQNFSYGHFATQIPDVAPPQVEHTNPFTDSLPYPDFDFGMATGASPDLWQQSTTALSAHGYSNSGTNNYAGMLPQQGYGVANTNGMEDTFDTTSGNPNTGVIESQHAPPSDLQTYNTTPTSALQQTSSQSLQSGEEQDLWDGFLNMTWD</sequence>
<feature type="region of interest" description="Disordered" evidence="1">
    <location>
        <begin position="444"/>
        <end position="495"/>
    </location>
</feature>
<dbReference type="Proteomes" id="UP000799776">
    <property type="component" value="Unassembled WGS sequence"/>
</dbReference>